<comment type="caution">
    <text evidence="1">The sequence shown here is derived from an EMBL/GenBank/DDBJ whole genome shotgun (WGS) entry which is preliminary data.</text>
</comment>
<dbReference type="EMBL" id="VZRB01000016">
    <property type="protein sequence ID" value="KAB1144133.1"/>
    <property type="molecule type" value="Genomic_DNA"/>
</dbReference>
<proteinExistence type="predicted"/>
<evidence type="ECO:0000313" key="2">
    <source>
        <dbReference type="Proteomes" id="UP000442707"/>
    </source>
</evidence>
<protein>
    <submittedName>
        <fullName evidence="1">Uncharacterized protein</fullName>
    </submittedName>
</protein>
<dbReference type="AlphaFoldDB" id="A0A6H9UY72"/>
<sequence length="62" mass="6569">MGRSLAGAFRLSGGNGRVVHVRVNECRAVDLGRIGSLWITPALSVRAPIVEAVVEGRRTGAR</sequence>
<name>A0A6H9UY72_9ACTN</name>
<accession>A0A6H9UY72</accession>
<gene>
    <name evidence="1" type="ORF">F7R91_22500</name>
</gene>
<evidence type="ECO:0000313" key="1">
    <source>
        <dbReference type="EMBL" id="KAB1144133.1"/>
    </source>
</evidence>
<dbReference type="Proteomes" id="UP000442707">
    <property type="component" value="Unassembled WGS sequence"/>
</dbReference>
<keyword evidence="2" id="KW-1185">Reference proteome</keyword>
<reference evidence="1 2" key="1">
    <citation type="submission" date="2019-09" db="EMBL/GenBank/DDBJ databases">
        <title>Screening of Novel Bioactive Compounds from Soil-Associated.</title>
        <authorList>
            <person name="Zhao S."/>
        </authorList>
    </citation>
    <scope>NUCLEOTIDE SEQUENCE [LARGE SCALE GENOMIC DNA]</scope>
    <source>
        <strain evidence="1 2">HIT-DPA4</strain>
    </source>
</reference>
<organism evidence="1 2">
    <name type="scientific">Streptomyces luteolifulvus</name>
    <dbReference type="NCBI Taxonomy" id="2615112"/>
    <lineage>
        <taxon>Bacteria</taxon>
        <taxon>Bacillati</taxon>
        <taxon>Actinomycetota</taxon>
        <taxon>Actinomycetes</taxon>
        <taxon>Kitasatosporales</taxon>
        <taxon>Streptomycetaceae</taxon>
        <taxon>Streptomyces</taxon>
    </lineage>
</organism>